<dbReference type="Proteomes" id="UP000197619">
    <property type="component" value="Unassembled WGS sequence"/>
</dbReference>
<dbReference type="EMBL" id="MUZQ01000375">
    <property type="protein sequence ID" value="OWK52134.1"/>
    <property type="molecule type" value="Genomic_DNA"/>
</dbReference>
<sequence>MGMTFHTSPLKMAITILINMTQRTRNHSVEFLLSVTATTVTRKVKLLYHHCVPLLGWDGVVGHGHRLLRKERAFPKIAPQLDQLRIPPGTQSHGAKQRPRTEPHTGHCLLSSPEGWYWVLAKPTDTTGRSNCSGHRGSRLNLLQETHLAEISAENK</sequence>
<reference evidence="2 3" key="1">
    <citation type="submission" date="2017-05" db="EMBL/GenBank/DDBJ databases">
        <title>Genome of assembly of the Bengalese finch, Lonchura striata domestica.</title>
        <authorList>
            <person name="Colquitt B.M."/>
            <person name="Brainard M.S."/>
        </authorList>
    </citation>
    <scope>NUCLEOTIDE SEQUENCE [LARGE SCALE GENOMIC DNA]</scope>
    <source>
        <strain evidence="2">White83orange57</strain>
    </source>
</reference>
<keyword evidence="3" id="KW-1185">Reference proteome</keyword>
<feature type="non-terminal residue" evidence="2">
    <location>
        <position position="156"/>
    </location>
</feature>
<name>A0A218UEG3_9PASE</name>
<dbReference type="AlphaFoldDB" id="A0A218UEG3"/>
<organism evidence="2 3">
    <name type="scientific">Lonchura striata</name>
    <name type="common">white-rumped munia</name>
    <dbReference type="NCBI Taxonomy" id="40157"/>
    <lineage>
        <taxon>Eukaryota</taxon>
        <taxon>Metazoa</taxon>
        <taxon>Chordata</taxon>
        <taxon>Craniata</taxon>
        <taxon>Vertebrata</taxon>
        <taxon>Euteleostomi</taxon>
        <taxon>Archelosauria</taxon>
        <taxon>Archosauria</taxon>
        <taxon>Dinosauria</taxon>
        <taxon>Saurischia</taxon>
        <taxon>Theropoda</taxon>
        <taxon>Coelurosauria</taxon>
        <taxon>Aves</taxon>
        <taxon>Neognathae</taxon>
        <taxon>Neoaves</taxon>
        <taxon>Telluraves</taxon>
        <taxon>Australaves</taxon>
        <taxon>Passeriformes</taxon>
        <taxon>Passeroidea</taxon>
        <taxon>Estrildidae</taxon>
        <taxon>Estrildinae</taxon>
        <taxon>Lonchura</taxon>
    </lineage>
</organism>
<evidence type="ECO:0000313" key="2">
    <source>
        <dbReference type="EMBL" id="OWK52134.1"/>
    </source>
</evidence>
<feature type="region of interest" description="Disordered" evidence="1">
    <location>
        <begin position="84"/>
        <end position="108"/>
    </location>
</feature>
<evidence type="ECO:0000256" key="1">
    <source>
        <dbReference type="SAM" id="MobiDB-lite"/>
    </source>
</evidence>
<proteinExistence type="predicted"/>
<accession>A0A218UEG3</accession>
<evidence type="ECO:0000313" key="3">
    <source>
        <dbReference type="Proteomes" id="UP000197619"/>
    </source>
</evidence>
<comment type="caution">
    <text evidence="2">The sequence shown here is derived from an EMBL/GenBank/DDBJ whole genome shotgun (WGS) entry which is preliminary data.</text>
</comment>
<protein>
    <submittedName>
        <fullName evidence="2">Uncharacterized protein</fullName>
    </submittedName>
</protein>
<gene>
    <name evidence="2" type="ORF">RLOC_00005383</name>
</gene>